<reference evidence="3 4" key="1">
    <citation type="submission" date="2014-12" db="EMBL/GenBank/DDBJ databases">
        <title>Genome assembly of Enhygromyxa salina DSM 15201.</title>
        <authorList>
            <person name="Sharma G."/>
            <person name="Subramanian S."/>
        </authorList>
    </citation>
    <scope>NUCLEOTIDE SEQUENCE [LARGE SCALE GENOMIC DNA]</scope>
    <source>
        <strain evidence="3 4">DSM 15201</strain>
    </source>
</reference>
<dbReference type="AlphaFoldDB" id="A0A0C2D0I2"/>
<protein>
    <submittedName>
        <fullName evidence="3">Uncharacterized protein</fullName>
    </submittedName>
</protein>
<keyword evidence="2" id="KW-0472">Membrane</keyword>
<dbReference type="RefSeq" id="WP_052549187.1">
    <property type="nucleotide sequence ID" value="NZ_JMCC02000033.1"/>
</dbReference>
<organism evidence="3 4">
    <name type="scientific">Enhygromyxa salina</name>
    <dbReference type="NCBI Taxonomy" id="215803"/>
    <lineage>
        <taxon>Bacteria</taxon>
        <taxon>Pseudomonadati</taxon>
        <taxon>Myxococcota</taxon>
        <taxon>Polyangia</taxon>
        <taxon>Nannocystales</taxon>
        <taxon>Nannocystaceae</taxon>
        <taxon>Enhygromyxa</taxon>
    </lineage>
</organism>
<sequence length="348" mass="38239">MNSSDTHDQRWRSIAVSVGVLGFAVVGGWRWWWQPRANAAEQAATAALEQARAAAITRGLAIEFDADPGAPLELAWRAPGECVEVYRVRVDEQFRDPSVAVFVGREEQHTTWALALTGRPGARHAGVVGVEGLLISLDDPGGAAPEPEPEPERRRQLWWSARTVGPAAPDFACRQRSWDPLEDALALGWPELPDHPVRVGQSWQGGAVEGRCHETTCVDDQGQFPHDRPCRARAWRETAVGAGQISGEDGPPAPFVLIQGDWDDGHDLARPEIGILTSRQLLIAEGRPLWARVRIEQRWVGVTRELELTRLDDCGDPSPGLSDDLSDEGSDDRSVVTQIRARLRLPPT</sequence>
<keyword evidence="2" id="KW-1133">Transmembrane helix</keyword>
<dbReference type="Proteomes" id="UP000031599">
    <property type="component" value="Unassembled WGS sequence"/>
</dbReference>
<feature type="region of interest" description="Disordered" evidence="1">
    <location>
        <begin position="311"/>
        <end position="339"/>
    </location>
</feature>
<accession>A0A0C2D0I2</accession>
<dbReference type="EMBL" id="JMCC02000033">
    <property type="protein sequence ID" value="KIG16716.1"/>
    <property type="molecule type" value="Genomic_DNA"/>
</dbReference>
<evidence type="ECO:0000256" key="1">
    <source>
        <dbReference type="SAM" id="MobiDB-lite"/>
    </source>
</evidence>
<feature type="transmembrane region" description="Helical" evidence="2">
    <location>
        <begin position="12"/>
        <end position="33"/>
    </location>
</feature>
<evidence type="ECO:0000313" key="3">
    <source>
        <dbReference type="EMBL" id="KIG16716.1"/>
    </source>
</evidence>
<name>A0A0C2D0I2_9BACT</name>
<evidence type="ECO:0000313" key="4">
    <source>
        <dbReference type="Proteomes" id="UP000031599"/>
    </source>
</evidence>
<evidence type="ECO:0000256" key="2">
    <source>
        <dbReference type="SAM" id="Phobius"/>
    </source>
</evidence>
<comment type="caution">
    <text evidence="3">The sequence shown here is derived from an EMBL/GenBank/DDBJ whole genome shotgun (WGS) entry which is preliminary data.</text>
</comment>
<gene>
    <name evidence="3" type="ORF">DB30_04189</name>
</gene>
<keyword evidence="2" id="KW-0812">Transmembrane</keyword>
<proteinExistence type="predicted"/>